<evidence type="ECO:0000313" key="2">
    <source>
        <dbReference type="EMBL" id="MFC4071781.1"/>
    </source>
</evidence>
<dbReference type="PRINTS" id="PR00038">
    <property type="entry name" value="HTHLUXR"/>
</dbReference>
<dbReference type="GO" id="GO:0005524">
    <property type="term" value="F:ATP binding"/>
    <property type="evidence" value="ECO:0007669"/>
    <property type="project" value="UniProtKB-KW"/>
</dbReference>
<dbReference type="SMART" id="SM00421">
    <property type="entry name" value="HTH_LUXR"/>
    <property type="match status" value="1"/>
</dbReference>
<name>A0ABV8J6L0_9ACTN</name>
<dbReference type="SUPFAM" id="SSF52540">
    <property type="entry name" value="P-loop containing nucleoside triphosphate hydrolases"/>
    <property type="match status" value="1"/>
</dbReference>
<dbReference type="Gene3D" id="3.40.50.300">
    <property type="entry name" value="P-loop containing nucleotide triphosphate hydrolases"/>
    <property type="match status" value="1"/>
</dbReference>
<comment type="caution">
    <text evidence="2">The sequence shown here is derived from an EMBL/GenBank/DDBJ whole genome shotgun (WGS) entry which is preliminary data.</text>
</comment>
<dbReference type="Proteomes" id="UP001595867">
    <property type="component" value="Unassembled WGS sequence"/>
</dbReference>
<sequence length="764" mass="82693">MRSGSYGRHTRRALPADVTRFVGRRHELARLRDLLADSRAVTVTGVGGLGKSRLALQAARDSVRRFADGVLLVALTGADRSTPVVELAVQALEIREQSARPSWEALTGFLATRTMLVVLDACEHRVDECAEFVGHVLAAAPGVRVLTTGRLPLHVAGERILPLAPLAVDRPGGVSSDAFDLFTARAETTPGVCLTERDRADAVVLCRRLDGIPLAIELAAACLLTLSVRQIIDRLDHRFRLLAARRPGRAHEEVLRAALDGSFEVCHPSVRLLWQRLSVFADEFDLAAVEAVCCGDELPVHDLPHHLGALVEQSVVVRVPGEVPRFLLLDTIREYGSLRLGDSVEATDCRDRHRRFYALRAARAEQAWNGPDQCRRLDEIRHDQGNLWAALDAFLDDDDPAAVSAGAVMAADLWFFWIAGGRLRDGRRYLQRALSRHTRPGHARRRVLWAAAFVAGTQGDLESATAMARECLAAAAEAGDGDLQACAQETLGMIAAIGGDLGAAVVRLTTALEWHGADGRSPAGLLRTLPCLGITHIMNGDIDDAIVMAGRAEALCERLGERWQMSYVHYLLALGLRIKGDPDAATARVRDAIAIKAEFHDVVGLVMCIELLAGLLADRGDGGRSAQLLGAAESLWQDFGLPSFGSPFHSAEHTRTESVIRQSLDAIAYRSALTAGRRLGMDEAVAFALDREPATGRGPGAADRGPRLTPRESQVAALAATGLSNQEIADRLGIGRRTVESHVENLLRKLGFRTRTQIAAWLAT</sequence>
<dbReference type="EMBL" id="JBHSBL010000029">
    <property type="protein sequence ID" value="MFC4071781.1"/>
    <property type="molecule type" value="Genomic_DNA"/>
</dbReference>
<gene>
    <name evidence="2" type="ORF">ACFO0C_43170</name>
</gene>
<reference evidence="3" key="1">
    <citation type="journal article" date="2019" name="Int. J. Syst. Evol. Microbiol.">
        <title>The Global Catalogue of Microorganisms (GCM) 10K type strain sequencing project: providing services to taxonomists for standard genome sequencing and annotation.</title>
        <authorList>
            <consortium name="The Broad Institute Genomics Platform"/>
            <consortium name="The Broad Institute Genome Sequencing Center for Infectious Disease"/>
            <person name="Wu L."/>
            <person name="Ma J."/>
        </authorList>
    </citation>
    <scope>NUCLEOTIDE SEQUENCE [LARGE SCALE GENOMIC DNA]</scope>
    <source>
        <strain evidence="3">TBRC 5832</strain>
    </source>
</reference>
<dbReference type="PROSITE" id="PS50043">
    <property type="entry name" value="HTH_LUXR_2"/>
    <property type="match status" value="1"/>
</dbReference>
<dbReference type="InterPro" id="IPR000792">
    <property type="entry name" value="Tscrpt_reg_LuxR_C"/>
</dbReference>
<dbReference type="PANTHER" id="PTHR47691">
    <property type="entry name" value="REGULATOR-RELATED"/>
    <property type="match status" value="1"/>
</dbReference>
<dbReference type="InterPro" id="IPR027417">
    <property type="entry name" value="P-loop_NTPase"/>
</dbReference>
<evidence type="ECO:0000259" key="1">
    <source>
        <dbReference type="PROSITE" id="PS50043"/>
    </source>
</evidence>
<dbReference type="Gene3D" id="1.25.40.10">
    <property type="entry name" value="Tetratricopeptide repeat domain"/>
    <property type="match status" value="1"/>
</dbReference>
<dbReference type="InterPro" id="IPR011990">
    <property type="entry name" value="TPR-like_helical_dom_sf"/>
</dbReference>
<keyword evidence="2" id="KW-0547">Nucleotide-binding</keyword>
<dbReference type="PANTHER" id="PTHR47691:SF3">
    <property type="entry name" value="HTH-TYPE TRANSCRIPTIONAL REGULATOR RV0890C-RELATED"/>
    <property type="match status" value="1"/>
</dbReference>
<dbReference type="CDD" id="cd06170">
    <property type="entry name" value="LuxR_C_like"/>
    <property type="match status" value="1"/>
</dbReference>
<protein>
    <submittedName>
        <fullName evidence="2">ATP-binding protein</fullName>
    </submittedName>
</protein>
<dbReference type="Gene3D" id="1.10.10.10">
    <property type="entry name" value="Winged helix-like DNA-binding domain superfamily/Winged helix DNA-binding domain"/>
    <property type="match status" value="1"/>
</dbReference>
<keyword evidence="2" id="KW-0067">ATP-binding</keyword>
<accession>A0ABV8J6L0</accession>
<dbReference type="RefSeq" id="WP_378072659.1">
    <property type="nucleotide sequence ID" value="NZ_JBHSBL010000029.1"/>
</dbReference>
<evidence type="ECO:0000313" key="3">
    <source>
        <dbReference type="Proteomes" id="UP001595867"/>
    </source>
</evidence>
<organism evidence="2 3">
    <name type="scientific">Actinoplanes subglobosus</name>
    <dbReference type="NCBI Taxonomy" id="1547892"/>
    <lineage>
        <taxon>Bacteria</taxon>
        <taxon>Bacillati</taxon>
        <taxon>Actinomycetota</taxon>
        <taxon>Actinomycetes</taxon>
        <taxon>Micromonosporales</taxon>
        <taxon>Micromonosporaceae</taxon>
        <taxon>Actinoplanes</taxon>
    </lineage>
</organism>
<dbReference type="SUPFAM" id="SSF46894">
    <property type="entry name" value="C-terminal effector domain of the bipartite response regulators"/>
    <property type="match status" value="1"/>
</dbReference>
<dbReference type="Pfam" id="PF00196">
    <property type="entry name" value="GerE"/>
    <property type="match status" value="1"/>
</dbReference>
<dbReference type="InterPro" id="IPR016032">
    <property type="entry name" value="Sig_transdc_resp-reg_C-effctor"/>
</dbReference>
<dbReference type="SUPFAM" id="SSF48452">
    <property type="entry name" value="TPR-like"/>
    <property type="match status" value="1"/>
</dbReference>
<proteinExistence type="predicted"/>
<dbReference type="InterPro" id="IPR036388">
    <property type="entry name" value="WH-like_DNA-bd_sf"/>
</dbReference>
<keyword evidence="3" id="KW-1185">Reference proteome</keyword>
<feature type="domain" description="HTH luxR-type" evidence="1">
    <location>
        <begin position="701"/>
        <end position="764"/>
    </location>
</feature>
<dbReference type="PROSITE" id="PS00622">
    <property type="entry name" value="HTH_LUXR_1"/>
    <property type="match status" value="1"/>
</dbReference>